<keyword evidence="4" id="KW-1185">Reference proteome</keyword>
<dbReference type="OrthoDB" id="1711136at2759"/>
<evidence type="ECO:0000313" key="3">
    <source>
        <dbReference type="EMBL" id="KAB8349817.1"/>
    </source>
</evidence>
<dbReference type="EMBL" id="VIBQ01000014">
    <property type="protein sequence ID" value="KAB8349817.1"/>
    <property type="molecule type" value="Genomic_DNA"/>
</dbReference>
<dbReference type="InterPro" id="IPR013083">
    <property type="entry name" value="Znf_RING/FYVE/PHD"/>
</dbReference>
<keyword evidence="1" id="KW-0479">Metal-binding</keyword>
<dbReference type="GO" id="GO:0008270">
    <property type="term" value="F:zinc ion binding"/>
    <property type="evidence" value="ECO:0007669"/>
    <property type="project" value="UniProtKB-KW"/>
</dbReference>
<dbReference type="Proteomes" id="UP000327013">
    <property type="component" value="Unassembled WGS sequence"/>
</dbReference>
<protein>
    <recommendedName>
        <fullName evidence="2">RING-type domain-containing protein</fullName>
    </recommendedName>
</protein>
<accession>A0A5N6KWK5</accession>
<name>A0A5N6KWK5_9ROSI</name>
<reference evidence="3 4" key="1">
    <citation type="submission" date="2019-06" db="EMBL/GenBank/DDBJ databases">
        <title>A chromosomal-level reference genome of Carpinus fangiana (Coryloideae, Betulaceae).</title>
        <authorList>
            <person name="Yang X."/>
            <person name="Wang Z."/>
            <person name="Zhang L."/>
            <person name="Hao G."/>
            <person name="Liu J."/>
            <person name="Yang Y."/>
        </authorList>
    </citation>
    <scope>NUCLEOTIDE SEQUENCE [LARGE SCALE GENOMIC DNA]</scope>
    <source>
        <strain evidence="3">Cfa_2016G</strain>
        <tissue evidence="3">Leaf</tissue>
    </source>
</reference>
<dbReference type="SMART" id="SM00184">
    <property type="entry name" value="RING"/>
    <property type="match status" value="1"/>
</dbReference>
<evidence type="ECO:0000259" key="2">
    <source>
        <dbReference type="PROSITE" id="PS50089"/>
    </source>
</evidence>
<dbReference type="PROSITE" id="PS50089">
    <property type="entry name" value="ZF_RING_2"/>
    <property type="match status" value="1"/>
</dbReference>
<sequence>MVWPLNEIQGPRACFIAVFPAHCRIYIAFLTQVLPSYHDVDHKHSTMGTLSAGMPELAEHCPHKLPTSCRLTATPTCCACQDNRPHSAAYPTYVDGVGLVSRGTRWQRYCWFCKEFWANRVAAVRPALDPRDTRIPEEPDQAEFVDKWFAYKRGFRLEKDETTGAEHRVEVQCEKAWRDVPPGELPVLNHEDRIVSSQRVATQPTEQMEHVSLDATLDALLAEAEAEEAQQQAASATARTQIPMTAANTQDILDRLRAAHARLTAAVAARNDIARQAHAADAEVRAARELKAALARENQALRLARIFGTREEMQASDYVSPLTNMFARAYDRYQIAEEVRSQERVQQLGAAQERILAEGALAPEYAPEPAFELEVVSVAVEQESTRTLDDGQDGRPPPMSAAQMTLTLDCKVCLQQKADTAVLPCGHLVMCSHCAAIAIPTRDADAVQPWRRDAQCPFCRKQVRRLARIFTA</sequence>
<evidence type="ECO:0000256" key="1">
    <source>
        <dbReference type="PROSITE-ProRule" id="PRU00175"/>
    </source>
</evidence>
<evidence type="ECO:0000313" key="4">
    <source>
        <dbReference type="Proteomes" id="UP000327013"/>
    </source>
</evidence>
<dbReference type="InterPro" id="IPR001841">
    <property type="entry name" value="Znf_RING"/>
</dbReference>
<dbReference type="Gene3D" id="3.30.40.10">
    <property type="entry name" value="Zinc/RING finger domain, C3HC4 (zinc finger)"/>
    <property type="match status" value="1"/>
</dbReference>
<organism evidence="3 4">
    <name type="scientific">Carpinus fangiana</name>
    <dbReference type="NCBI Taxonomy" id="176857"/>
    <lineage>
        <taxon>Eukaryota</taxon>
        <taxon>Viridiplantae</taxon>
        <taxon>Streptophyta</taxon>
        <taxon>Embryophyta</taxon>
        <taxon>Tracheophyta</taxon>
        <taxon>Spermatophyta</taxon>
        <taxon>Magnoliopsida</taxon>
        <taxon>eudicotyledons</taxon>
        <taxon>Gunneridae</taxon>
        <taxon>Pentapetalae</taxon>
        <taxon>rosids</taxon>
        <taxon>fabids</taxon>
        <taxon>Fagales</taxon>
        <taxon>Betulaceae</taxon>
        <taxon>Carpinus</taxon>
    </lineage>
</organism>
<gene>
    <name evidence="3" type="ORF">FH972_023830</name>
</gene>
<dbReference type="Pfam" id="PF13920">
    <property type="entry name" value="zf-C3HC4_3"/>
    <property type="match status" value="1"/>
</dbReference>
<dbReference type="AlphaFoldDB" id="A0A5N6KWK5"/>
<keyword evidence="1" id="KW-0862">Zinc</keyword>
<comment type="caution">
    <text evidence="3">The sequence shown here is derived from an EMBL/GenBank/DDBJ whole genome shotgun (WGS) entry which is preliminary data.</text>
</comment>
<dbReference type="SUPFAM" id="SSF57850">
    <property type="entry name" value="RING/U-box"/>
    <property type="match status" value="1"/>
</dbReference>
<proteinExistence type="predicted"/>
<feature type="domain" description="RING-type" evidence="2">
    <location>
        <begin position="410"/>
        <end position="460"/>
    </location>
</feature>
<keyword evidence="1" id="KW-0863">Zinc-finger</keyword>